<dbReference type="GO" id="GO:0016020">
    <property type="term" value="C:membrane"/>
    <property type="evidence" value="ECO:0007669"/>
    <property type="project" value="UniProtKB-SubCell"/>
</dbReference>
<evidence type="ECO:0000256" key="2">
    <source>
        <dbReference type="ARBA" id="ARBA00022481"/>
    </source>
</evidence>
<dbReference type="PROSITE" id="PS00409">
    <property type="entry name" value="PROKAR_NTER_METHYL"/>
    <property type="match status" value="1"/>
</dbReference>
<evidence type="ECO:0000256" key="1">
    <source>
        <dbReference type="ARBA" id="ARBA00004167"/>
    </source>
</evidence>
<dbReference type="InterPro" id="IPR012902">
    <property type="entry name" value="N_methyl_site"/>
</dbReference>
<evidence type="ECO:0000256" key="4">
    <source>
        <dbReference type="ARBA" id="ARBA00022989"/>
    </source>
</evidence>
<protein>
    <submittedName>
        <fullName evidence="7">General secretion pathway protein G</fullName>
    </submittedName>
</protein>
<keyword evidence="5 6" id="KW-0472">Membrane</keyword>
<dbReference type="GO" id="GO:0015627">
    <property type="term" value="C:type II protein secretion system complex"/>
    <property type="evidence" value="ECO:0007669"/>
    <property type="project" value="InterPro"/>
</dbReference>
<dbReference type="NCBIfam" id="TIGR02532">
    <property type="entry name" value="IV_pilin_GFxxxE"/>
    <property type="match status" value="1"/>
</dbReference>
<dbReference type="InterPro" id="IPR045584">
    <property type="entry name" value="Pilin-like"/>
</dbReference>
<dbReference type="InterPro" id="IPR000983">
    <property type="entry name" value="Bac_GSPG_pilin"/>
</dbReference>
<dbReference type="GO" id="GO:0015628">
    <property type="term" value="P:protein secretion by the type II secretion system"/>
    <property type="evidence" value="ECO:0007669"/>
    <property type="project" value="InterPro"/>
</dbReference>
<evidence type="ECO:0000256" key="5">
    <source>
        <dbReference type="ARBA" id="ARBA00023136"/>
    </source>
</evidence>
<keyword evidence="3 6" id="KW-0812">Transmembrane</keyword>
<comment type="subcellular location">
    <subcellularLocation>
        <location evidence="1">Membrane</location>
        <topology evidence="1">Single-pass membrane protein</topology>
    </subcellularLocation>
</comment>
<keyword evidence="2" id="KW-0488">Methylation</keyword>
<reference evidence="7 8" key="1">
    <citation type="journal article" date="2015" name="Nature">
        <title>rRNA introns, odd ribosomes, and small enigmatic genomes across a large radiation of phyla.</title>
        <authorList>
            <person name="Brown C.T."/>
            <person name="Hug L.A."/>
            <person name="Thomas B.C."/>
            <person name="Sharon I."/>
            <person name="Castelle C.J."/>
            <person name="Singh A."/>
            <person name="Wilkins M.J."/>
            <person name="Williams K.H."/>
            <person name="Banfield J.F."/>
        </authorList>
    </citation>
    <scope>NUCLEOTIDE SEQUENCE [LARGE SCALE GENOMIC DNA]</scope>
</reference>
<accession>A0A0G1W9U5</accession>
<dbReference type="PANTHER" id="PTHR30093:SF44">
    <property type="entry name" value="TYPE II SECRETION SYSTEM CORE PROTEIN G"/>
    <property type="match status" value="1"/>
</dbReference>
<sequence length="132" mass="13793">MKNNKGFTLIEMLVVIAIIGLLSSVVIIGLGGSRSKARDARRIADIQQIQNALELQYNPATGYPVAGTPPTATITGAPTKDPQSKDYQYAPNATTLGYNLGICLENSEGASGAGNCPSGVTNCSGKEYCVKQ</sequence>
<dbReference type="Pfam" id="PF07963">
    <property type="entry name" value="N_methyl"/>
    <property type="match status" value="1"/>
</dbReference>
<gene>
    <name evidence="7" type="ORF">UY55_C0001G0124</name>
</gene>
<dbReference type="SUPFAM" id="SSF54523">
    <property type="entry name" value="Pili subunits"/>
    <property type="match status" value="1"/>
</dbReference>
<dbReference type="Gene3D" id="3.30.700.10">
    <property type="entry name" value="Glycoprotein, Type 4 Pilin"/>
    <property type="match status" value="1"/>
</dbReference>
<evidence type="ECO:0000256" key="3">
    <source>
        <dbReference type="ARBA" id="ARBA00022692"/>
    </source>
</evidence>
<feature type="transmembrane region" description="Helical" evidence="6">
    <location>
        <begin position="12"/>
        <end position="32"/>
    </location>
</feature>
<keyword evidence="4 6" id="KW-1133">Transmembrane helix</keyword>
<name>A0A0G1W9U5_9BACT</name>
<dbReference type="PANTHER" id="PTHR30093">
    <property type="entry name" value="GENERAL SECRETION PATHWAY PROTEIN G"/>
    <property type="match status" value="1"/>
</dbReference>
<comment type="caution">
    <text evidence="7">The sequence shown here is derived from an EMBL/GenBank/DDBJ whole genome shotgun (WGS) entry which is preliminary data.</text>
</comment>
<evidence type="ECO:0000313" key="7">
    <source>
        <dbReference type="EMBL" id="KKW15370.1"/>
    </source>
</evidence>
<dbReference type="STRING" id="1618665.UY55_C0001G0124"/>
<organism evidence="7 8">
    <name type="scientific">Candidatus Jorgensenbacteria bacterium GW2011_GWB1_50_10</name>
    <dbReference type="NCBI Taxonomy" id="1618665"/>
    <lineage>
        <taxon>Bacteria</taxon>
        <taxon>Candidatus Joergenseniibacteriota</taxon>
    </lineage>
</organism>
<proteinExistence type="predicted"/>
<evidence type="ECO:0000313" key="8">
    <source>
        <dbReference type="Proteomes" id="UP000034224"/>
    </source>
</evidence>
<dbReference type="Proteomes" id="UP000034224">
    <property type="component" value="Unassembled WGS sequence"/>
</dbReference>
<dbReference type="AlphaFoldDB" id="A0A0G1W9U5"/>
<dbReference type="EMBL" id="LCQK01000001">
    <property type="protein sequence ID" value="KKW15370.1"/>
    <property type="molecule type" value="Genomic_DNA"/>
</dbReference>
<dbReference type="PRINTS" id="PR00813">
    <property type="entry name" value="BCTERIALGSPG"/>
</dbReference>
<evidence type="ECO:0000256" key="6">
    <source>
        <dbReference type="SAM" id="Phobius"/>
    </source>
</evidence>